<dbReference type="EMBL" id="NBXE01000017">
    <property type="protein sequence ID" value="RFA28157.1"/>
    <property type="molecule type" value="Genomic_DNA"/>
</dbReference>
<evidence type="ECO:0000313" key="1">
    <source>
        <dbReference type="EMBL" id="RFA28157.1"/>
    </source>
</evidence>
<dbReference type="RefSeq" id="WP_116417949.1">
    <property type="nucleotide sequence ID" value="NZ_NBXC01000012.1"/>
</dbReference>
<sequence length="137" mass="14448">MRVGAVCVPTRPSRNGWGVVVTFAVEEACGPIDFRVRIDPSIESGWCTGQGLAAIAYGASGVTVYVGGPDEGVANWLPAVDRALPVPVTGLGWRITGAAAGETIERHCAIAWGHGETGEYEAWTAVDTRVDLIRRAQ</sequence>
<name>A0A3E0WCM2_9MICO</name>
<proteinExistence type="predicted"/>
<comment type="caution">
    <text evidence="1">The sequence shown here is derived from an EMBL/GenBank/DDBJ whole genome shotgun (WGS) entry which is preliminary data.</text>
</comment>
<dbReference type="Proteomes" id="UP000257080">
    <property type="component" value="Unassembled WGS sequence"/>
</dbReference>
<organism evidence="1 2">
    <name type="scientific">Subtercola boreus</name>
    <dbReference type="NCBI Taxonomy" id="120213"/>
    <lineage>
        <taxon>Bacteria</taxon>
        <taxon>Bacillati</taxon>
        <taxon>Actinomycetota</taxon>
        <taxon>Actinomycetes</taxon>
        <taxon>Micrococcales</taxon>
        <taxon>Microbacteriaceae</taxon>
        <taxon>Subtercola</taxon>
    </lineage>
</organism>
<dbReference type="AlphaFoldDB" id="A0A3E0WCM2"/>
<reference evidence="1 2" key="1">
    <citation type="submission" date="2017-04" db="EMBL/GenBank/DDBJ databases">
        <title>Comparative genome analysis of Subtercola boreus.</title>
        <authorList>
            <person name="Cho Y.-J."/>
            <person name="Cho A."/>
            <person name="Kim O.-S."/>
            <person name="Lee J.-I."/>
        </authorList>
    </citation>
    <scope>NUCLEOTIDE SEQUENCE [LARGE SCALE GENOMIC DNA]</scope>
    <source>
        <strain evidence="1 2">P28004</strain>
    </source>
</reference>
<evidence type="ECO:0000313" key="2">
    <source>
        <dbReference type="Proteomes" id="UP000257080"/>
    </source>
</evidence>
<gene>
    <name evidence="1" type="ORF">B7R25_05465</name>
</gene>
<accession>A0A3E0WCM2</accession>
<protein>
    <submittedName>
        <fullName evidence="1">Uncharacterized protein</fullName>
    </submittedName>
</protein>